<dbReference type="SUPFAM" id="SSF54593">
    <property type="entry name" value="Glyoxalase/Bleomycin resistance protein/Dihydroxybiphenyl dioxygenase"/>
    <property type="match status" value="1"/>
</dbReference>
<dbReference type="Gene3D" id="3.10.180.10">
    <property type="entry name" value="2,3-Dihydroxybiphenyl 1,2-Dioxygenase, domain 1"/>
    <property type="match status" value="1"/>
</dbReference>
<dbReference type="InterPro" id="IPR041581">
    <property type="entry name" value="Glyoxalase_6"/>
</dbReference>
<comment type="caution">
    <text evidence="2">The sequence shown here is derived from an EMBL/GenBank/DDBJ whole genome shotgun (WGS) entry which is preliminary data.</text>
</comment>
<dbReference type="Proteomes" id="UP001589793">
    <property type="component" value="Unassembled WGS sequence"/>
</dbReference>
<organism evidence="2 3">
    <name type="scientific">Brachybacterium hainanense</name>
    <dbReference type="NCBI Taxonomy" id="1541174"/>
    <lineage>
        <taxon>Bacteria</taxon>
        <taxon>Bacillati</taxon>
        <taxon>Actinomycetota</taxon>
        <taxon>Actinomycetes</taxon>
        <taxon>Micrococcales</taxon>
        <taxon>Dermabacteraceae</taxon>
        <taxon>Brachybacterium</taxon>
    </lineage>
</organism>
<dbReference type="InterPro" id="IPR037523">
    <property type="entry name" value="VOC_core"/>
</dbReference>
<reference evidence="2 3" key="1">
    <citation type="submission" date="2024-09" db="EMBL/GenBank/DDBJ databases">
        <authorList>
            <person name="Sun Q."/>
            <person name="Mori K."/>
        </authorList>
    </citation>
    <scope>NUCLEOTIDE SEQUENCE [LARGE SCALE GENOMIC DNA]</scope>
    <source>
        <strain evidence="2 3">CICC 10874</strain>
    </source>
</reference>
<dbReference type="Pfam" id="PF18029">
    <property type="entry name" value="Glyoxalase_6"/>
    <property type="match status" value="1"/>
</dbReference>
<dbReference type="CDD" id="cd06587">
    <property type="entry name" value="VOC"/>
    <property type="match status" value="1"/>
</dbReference>
<name>A0ABV6RFY2_9MICO</name>
<evidence type="ECO:0000313" key="3">
    <source>
        <dbReference type="Proteomes" id="UP001589793"/>
    </source>
</evidence>
<sequence length="129" mass="14146">MMQRPRMHPGSVTIASAPERAEKLATFYRDLLGWPIVDSGPDGGWFQLRPPAGEDGMTINIEEDHEYARPAWPSRPGEPSAVMHLDIGVEDLDAAVEWAQSVGAVLAVEQPQADVRVMIDPDGHPFCLC</sequence>
<dbReference type="RefSeq" id="WP_376982936.1">
    <property type="nucleotide sequence ID" value="NZ_JBHLSV010000032.1"/>
</dbReference>
<dbReference type="InterPro" id="IPR029068">
    <property type="entry name" value="Glyas_Bleomycin-R_OHBP_Dase"/>
</dbReference>
<dbReference type="PROSITE" id="PS51819">
    <property type="entry name" value="VOC"/>
    <property type="match status" value="1"/>
</dbReference>
<feature type="domain" description="VOC" evidence="1">
    <location>
        <begin position="8"/>
        <end position="129"/>
    </location>
</feature>
<keyword evidence="3" id="KW-1185">Reference proteome</keyword>
<dbReference type="EMBL" id="JBHLSV010000032">
    <property type="protein sequence ID" value="MFC0675896.1"/>
    <property type="molecule type" value="Genomic_DNA"/>
</dbReference>
<accession>A0ABV6RFY2</accession>
<dbReference type="PANTHER" id="PTHR35908">
    <property type="entry name" value="HYPOTHETICAL FUSION PROTEIN"/>
    <property type="match status" value="1"/>
</dbReference>
<dbReference type="PANTHER" id="PTHR35908:SF1">
    <property type="entry name" value="CONSERVED PROTEIN"/>
    <property type="match status" value="1"/>
</dbReference>
<protein>
    <submittedName>
        <fullName evidence="2">VOC family protein</fullName>
    </submittedName>
</protein>
<proteinExistence type="predicted"/>
<evidence type="ECO:0000259" key="1">
    <source>
        <dbReference type="PROSITE" id="PS51819"/>
    </source>
</evidence>
<gene>
    <name evidence="2" type="ORF">ACFFF6_18250</name>
</gene>
<evidence type="ECO:0000313" key="2">
    <source>
        <dbReference type="EMBL" id="MFC0675896.1"/>
    </source>
</evidence>